<name>A0A6J2VV37_CHACN</name>
<dbReference type="Gene3D" id="2.30.30.40">
    <property type="entry name" value="SH3 Domains"/>
    <property type="match status" value="1"/>
</dbReference>
<dbReference type="PROSITE" id="PS50011">
    <property type="entry name" value="PROTEIN_KINASE_DOM"/>
    <property type="match status" value="1"/>
</dbReference>
<evidence type="ECO:0000259" key="17">
    <source>
        <dbReference type="PROSITE" id="PS50002"/>
    </source>
</evidence>
<keyword evidence="9" id="KW-0547">Nucleotide-binding</keyword>
<dbReference type="PROSITE" id="PS50106">
    <property type="entry name" value="PDZ"/>
    <property type="match status" value="1"/>
</dbReference>
<dbReference type="CDD" id="cd10831">
    <property type="entry name" value="PDZ_CASK-like"/>
    <property type="match status" value="1"/>
</dbReference>
<keyword evidence="4" id="KW-1003">Cell membrane</keyword>
<keyword evidence="8" id="KW-0677">Repeat</keyword>
<dbReference type="SUPFAM" id="SSF50044">
    <property type="entry name" value="SH3-domain"/>
    <property type="match status" value="1"/>
</dbReference>
<dbReference type="InterPro" id="IPR000719">
    <property type="entry name" value="Prot_kinase_dom"/>
</dbReference>
<dbReference type="FunFam" id="3.30.200.20:FF:000051">
    <property type="entry name" value="Peripheral plasma membrane protein CASK isoform B"/>
    <property type="match status" value="1"/>
</dbReference>
<evidence type="ECO:0000256" key="4">
    <source>
        <dbReference type="ARBA" id="ARBA00022475"/>
    </source>
</evidence>
<evidence type="ECO:0000256" key="6">
    <source>
        <dbReference type="ARBA" id="ARBA00022553"/>
    </source>
</evidence>
<dbReference type="SMART" id="SM00326">
    <property type="entry name" value="SH3"/>
    <property type="match status" value="1"/>
</dbReference>
<dbReference type="PROSITE" id="PS51022">
    <property type="entry name" value="L27"/>
    <property type="match status" value="2"/>
</dbReference>
<dbReference type="Gene3D" id="2.30.42.10">
    <property type="match status" value="1"/>
</dbReference>
<comment type="subcellular location">
    <subcellularLocation>
        <location evidence="1">Cell membrane</location>
        <topology evidence="1">Peripheral membrane protein</topology>
    </subcellularLocation>
</comment>
<dbReference type="InterPro" id="IPR035473">
    <property type="entry name" value="CASK_SH3"/>
</dbReference>
<feature type="domain" description="L27" evidence="21">
    <location>
        <begin position="343"/>
        <end position="398"/>
    </location>
</feature>
<dbReference type="Pfam" id="PF00595">
    <property type="entry name" value="PDZ"/>
    <property type="match status" value="1"/>
</dbReference>
<evidence type="ECO:0000256" key="2">
    <source>
        <dbReference type="ARBA" id="ARBA00007014"/>
    </source>
</evidence>
<dbReference type="InterPro" id="IPR008145">
    <property type="entry name" value="GK/Ca_channel_bsu"/>
</dbReference>
<comment type="similarity">
    <text evidence="2">Belongs to the MAGUK family.</text>
</comment>
<dbReference type="InterPro" id="IPR036034">
    <property type="entry name" value="PDZ_sf"/>
</dbReference>
<evidence type="ECO:0000259" key="19">
    <source>
        <dbReference type="PROSITE" id="PS50052"/>
    </source>
</evidence>
<dbReference type="AlphaFoldDB" id="A0A6J2VV37"/>
<gene>
    <name evidence="23" type="primary">caskb</name>
</gene>
<dbReference type="CDD" id="cd00071">
    <property type="entry name" value="GMPK"/>
    <property type="match status" value="1"/>
</dbReference>
<sequence length="898" mass="102186">MADDDVLFEDVYELCEVIGKGPFSVVRRCINRDTGQQFAVKIVDVASFTSSPGLSTEDLKREASICHMLKHPHIVELLETYSSDGMLYMVFEFMDGADLCFEIVKRADAGFVYSEAVASHYMRQILEALRYCHDNNVIHRDVKPHCVLLASKENSAPVKLGGFGVAIQLGESGLVAGGRVGTPHFMAPEVVKREPYGKPVDVWGCGVILFILLSGCLPFYGTKERLFEAIIKGKYKMNPRQWSHISESAKDLVRRMLMLDPAERITVYEALNHPWLKERDRYAYKIHLPETVEQLRKFNARRKLKGAVLAAVSSHKFNSFYGDPPEELPDFSEDPTSSGLLAAERAVSQVLDSLEEIHALTDCSEKDVDFLHSVFQDQHLHTLLDLYDKINTRSSPQIRNPPSDAVQRAKEVLETISCYPENMEAKELRRILTQPHFMALLQTHDVVAHEVYSDEALRVTPPPTSPYLNGDSPESVNGDMDLENVTRVRLVQFQKNTDEPMGITLKMNDLNHCIVARIMHGGMIHRQGTLHVGDEIREINGISVANQTVEQLQKMLREMRGSITFKIVPSYRTQSLSCDDLPATLQPKGRQIYVRAQFEYDPAKDDLIPCKEAGVRFRVGDIIQIISKDDHNWWQGKLDNTKNGTAGLIPSPELQEWRVACIAMEKTKQEQQASCTWFGKKKKQYKDKYLAKHNADLVTYEEVVKLPAFKRKTLVLLGAHGVGRRHIKNTLISRHPDRFAYPIPHTTRPPKKDEENGKNYYFVSHDQMMQDISNNEYLEYGSHEDAMYGTRLETIRKIHEQGMIAILDVEPQALKVLRTAEFAPYVVFIAAPTITPGINEDESLQRLQKESEALQRSYAHYFDQTIINNEIDDTIRLLEEAIDLVCTTPQWVPVSWVY</sequence>
<evidence type="ECO:0000259" key="18">
    <source>
        <dbReference type="PROSITE" id="PS50011"/>
    </source>
</evidence>
<evidence type="ECO:0000256" key="10">
    <source>
        <dbReference type="ARBA" id="ARBA00022777"/>
    </source>
</evidence>
<dbReference type="Pfam" id="PF02828">
    <property type="entry name" value="L27"/>
    <property type="match status" value="2"/>
</dbReference>
<keyword evidence="6" id="KW-0597">Phosphoprotein</keyword>
<dbReference type="Gene3D" id="6.10.140.620">
    <property type="match status" value="1"/>
</dbReference>
<reference evidence="23" key="1">
    <citation type="submission" date="2025-08" db="UniProtKB">
        <authorList>
            <consortium name="RefSeq"/>
        </authorList>
    </citation>
    <scope>IDENTIFICATION</scope>
</reference>
<dbReference type="Pfam" id="PF00018">
    <property type="entry name" value="SH3_1"/>
    <property type="match status" value="1"/>
</dbReference>
<dbReference type="Gene3D" id="3.30.200.20">
    <property type="entry name" value="Phosphorylase Kinase, domain 1"/>
    <property type="match status" value="1"/>
</dbReference>
<comment type="similarity">
    <text evidence="14">In the N-terminal section; belongs to the protein kinase superfamily. CAMK Ser/Thr protein kinase family. CaMK subfamily.</text>
</comment>
<evidence type="ECO:0000313" key="23">
    <source>
        <dbReference type="RefSeq" id="XP_030636920.1"/>
    </source>
</evidence>
<dbReference type="InterPro" id="IPR004172">
    <property type="entry name" value="L27_dom"/>
</dbReference>
<dbReference type="SUPFAM" id="SSF56112">
    <property type="entry name" value="Protein kinase-like (PK-like)"/>
    <property type="match status" value="1"/>
</dbReference>
<feature type="domain" description="L27" evidence="21">
    <location>
        <begin position="402"/>
        <end position="455"/>
    </location>
</feature>
<dbReference type="GO" id="GO:0030054">
    <property type="term" value="C:cell junction"/>
    <property type="evidence" value="ECO:0007669"/>
    <property type="project" value="UniProtKB-ARBA"/>
</dbReference>
<dbReference type="SUPFAM" id="SSF52540">
    <property type="entry name" value="P-loop containing nucleoside triphosphate hydrolases"/>
    <property type="match status" value="1"/>
</dbReference>
<dbReference type="SMART" id="SM00072">
    <property type="entry name" value="GuKc"/>
    <property type="match status" value="1"/>
</dbReference>
<keyword evidence="5" id="KW-0723">Serine/threonine-protein kinase</keyword>
<evidence type="ECO:0000259" key="21">
    <source>
        <dbReference type="PROSITE" id="PS51022"/>
    </source>
</evidence>
<dbReference type="FunFam" id="3.30.63.10:FF:000004">
    <property type="entry name" value="peripheral plasma membrane protein CASK isoform X2"/>
    <property type="match status" value="1"/>
</dbReference>
<dbReference type="GeneID" id="115817904"/>
<dbReference type="Pfam" id="PF00625">
    <property type="entry name" value="Guanylate_kin"/>
    <property type="match status" value="1"/>
</dbReference>
<evidence type="ECO:0000256" key="9">
    <source>
        <dbReference type="ARBA" id="ARBA00022741"/>
    </source>
</evidence>
<dbReference type="PROSITE" id="PS50002">
    <property type="entry name" value="SH3"/>
    <property type="match status" value="1"/>
</dbReference>
<feature type="domain" description="Protein kinase" evidence="18">
    <location>
        <begin position="12"/>
        <end position="276"/>
    </location>
</feature>
<dbReference type="InterPro" id="IPR020590">
    <property type="entry name" value="Guanylate_kinase_CS"/>
</dbReference>
<keyword evidence="13" id="KW-0472">Membrane</keyword>
<dbReference type="Gene3D" id="3.40.50.300">
    <property type="entry name" value="P-loop containing nucleotide triphosphate hydrolases"/>
    <property type="match status" value="1"/>
</dbReference>
<accession>A0A6J2VV37</accession>
<evidence type="ECO:0000256" key="13">
    <source>
        <dbReference type="ARBA" id="ARBA00023136"/>
    </source>
</evidence>
<evidence type="ECO:0000256" key="12">
    <source>
        <dbReference type="ARBA" id="ARBA00022860"/>
    </source>
</evidence>
<evidence type="ECO:0000259" key="20">
    <source>
        <dbReference type="PROSITE" id="PS50106"/>
    </source>
</evidence>
<protein>
    <recommendedName>
        <fullName evidence="15">Peripheral plasma membrane protein CASK</fullName>
    </recommendedName>
</protein>
<dbReference type="InterPro" id="IPR036892">
    <property type="entry name" value="L27_dom_sf"/>
</dbReference>
<dbReference type="Proteomes" id="UP000504632">
    <property type="component" value="Chromosome 8"/>
</dbReference>
<dbReference type="GO" id="GO:0004674">
    <property type="term" value="F:protein serine/threonine kinase activity"/>
    <property type="evidence" value="ECO:0007669"/>
    <property type="project" value="UniProtKB-KW"/>
</dbReference>
<evidence type="ECO:0000256" key="7">
    <source>
        <dbReference type="ARBA" id="ARBA00022679"/>
    </source>
</evidence>
<dbReference type="SMART" id="SM00228">
    <property type="entry name" value="PDZ"/>
    <property type="match status" value="1"/>
</dbReference>
<dbReference type="PANTHER" id="PTHR23122">
    <property type="entry name" value="MEMBRANE-ASSOCIATED GUANYLATE KINASE MAGUK"/>
    <property type="match status" value="1"/>
</dbReference>
<evidence type="ECO:0000256" key="11">
    <source>
        <dbReference type="ARBA" id="ARBA00022840"/>
    </source>
</evidence>
<dbReference type="InterPro" id="IPR050716">
    <property type="entry name" value="MAGUK"/>
</dbReference>
<feature type="domain" description="Guanylate kinase-like" evidence="19">
    <location>
        <begin position="711"/>
        <end position="883"/>
    </location>
</feature>
<feature type="domain" description="SH3" evidence="17">
    <location>
        <begin position="589"/>
        <end position="659"/>
    </location>
</feature>
<dbReference type="CDD" id="cd12081">
    <property type="entry name" value="SH3_CASK"/>
    <property type="match status" value="1"/>
</dbReference>
<dbReference type="FunFam" id="3.40.50.300:FF:000146">
    <property type="entry name" value="MAGUK p55 subfamily member 6 isoform X1"/>
    <property type="match status" value="1"/>
</dbReference>
<keyword evidence="10 23" id="KW-0418">Kinase</keyword>
<evidence type="ECO:0000256" key="15">
    <source>
        <dbReference type="ARBA" id="ARBA00071925"/>
    </source>
</evidence>
<keyword evidence="22" id="KW-1185">Reference proteome</keyword>
<dbReference type="InterPro" id="IPR001452">
    <property type="entry name" value="SH3_domain"/>
</dbReference>
<dbReference type="PROSITE" id="PS00856">
    <property type="entry name" value="GUANYLATE_KINASE_1"/>
    <property type="match status" value="1"/>
</dbReference>
<dbReference type="Gene3D" id="1.10.287.650">
    <property type="entry name" value="L27 domain"/>
    <property type="match status" value="2"/>
</dbReference>
<keyword evidence="12" id="KW-0112">Calmodulin-binding</keyword>
<dbReference type="SUPFAM" id="SSF50156">
    <property type="entry name" value="PDZ domain-like"/>
    <property type="match status" value="1"/>
</dbReference>
<dbReference type="Gene3D" id="1.10.510.10">
    <property type="entry name" value="Transferase(Phosphotransferase) domain 1"/>
    <property type="match status" value="1"/>
</dbReference>
<dbReference type="InterPro" id="IPR011009">
    <property type="entry name" value="Kinase-like_dom_sf"/>
</dbReference>
<dbReference type="SMART" id="SM00569">
    <property type="entry name" value="L27"/>
    <property type="match status" value="2"/>
</dbReference>
<dbReference type="InterPro" id="IPR008144">
    <property type="entry name" value="Guanylate_kin-like_dom"/>
</dbReference>
<dbReference type="PROSITE" id="PS50052">
    <property type="entry name" value="GUANYLATE_KINASE_2"/>
    <property type="match status" value="1"/>
</dbReference>
<dbReference type="FunFam" id="2.30.42.10:FF:000016">
    <property type="entry name" value="peripheral plasma membrane protein CASK isoform X2"/>
    <property type="match status" value="1"/>
</dbReference>
<dbReference type="CDD" id="cd14094">
    <property type="entry name" value="STKc_CASK"/>
    <property type="match status" value="1"/>
</dbReference>
<dbReference type="InterPro" id="IPR027417">
    <property type="entry name" value="P-loop_NTPase"/>
</dbReference>
<evidence type="ECO:0000256" key="5">
    <source>
        <dbReference type="ARBA" id="ARBA00022527"/>
    </source>
</evidence>
<dbReference type="Pfam" id="PF00069">
    <property type="entry name" value="Pkinase"/>
    <property type="match status" value="1"/>
</dbReference>
<keyword evidence="3 16" id="KW-0728">SH3 domain</keyword>
<evidence type="ECO:0000256" key="14">
    <source>
        <dbReference type="ARBA" id="ARBA00060907"/>
    </source>
</evidence>
<dbReference type="GO" id="GO:0005516">
    <property type="term" value="F:calmodulin binding"/>
    <property type="evidence" value="ECO:0007669"/>
    <property type="project" value="UniProtKB-KW"/>
</dbReference>
<evidence type="ECO:0000313" key="22">
    <source>
        <dbReference type="Proteomes" id="UP000504632"/>
    </source>
</evidence>
<evidence type="ECO:0000256" key="16">
    <source>
        <dbReference type="PROSITE-ProRule" id="PRU00192"/>
    </source>
</evidence>
<organism evidence="22 23">
    <name type="scientific">Chanos chanos</name>
    <name type="common">Milkfish</name>
    <name type="synonym">Mugil chanos</name>
    <dbReference type="NCBI Taxonomy" id="29144"/>
    <lineage>
        <taxon>Eukaryota</taxon>
        <taxon>Metazoa</taxon>
        <taxon>Chordata</taxon>
        <taxon>Craniata</taxon>
        <taxon>Vertebrata</taxon>
        <taxon>Euteleostomi</taxon>
        <taxon>Actinopterygii</taxon>
        <taxon>Neopterygii</taxon>
        <taxon>Teleostei</taxon>
        <taxon>Ostariophysi</taxon>
        <taxon>Gonorynchiformes</taxon>
        <taxon>Chanidae</taxon>
        <taxon>Chanos</taxon>
    </lineage>
</organism>
<dbReference type="InterPro" id="IPR036028">
    <property type="entry name" value="SH3-like_dom_sf"/>
</dbReference>
<evidence type="ECO:0000256" key="8">
    <source>
        <dbReference type="ARBA" id="ARBA00022737"/>
    </source>
</evidence>
<dbReference type="InterPro" id="IPR001478">
    <property type="entry name" value="PDZ"/>
</dbReference>
<keyword evidence="11" id="KW-0067">ATP-binding</keyword>
<feature type="domain" description="PDZ" evidence="20">
    <location>
        <begin position="490"/>
        <end position="571"/>
    </location>
</feature>
<dbReference type="FunFam" id="1.10.510.10:FF:000062">
    <property type="entry name" value="peripheral plasma membrane protein CASK isoform X2"/>
    <property type="match status" value="1"/>
</dbReference>
<dbReference type="InterPro" id="IPR014775">
    <property type="entry name" value="L27_C"/>
</dbReference>
<dbReference type="GO" id="GO:0005886">
    <property type="term" value="C:plasma membrane"/>
    <property type="evidence" value="ECO:0007669"/>
    <property type="project" value="UniProtKB-SubCell"/>
</dbReference>
<dbReference type="GO" id="GO:0005524">
    <property type="term" value="F:ATP binding"/>
    <property type="evidence" value="ECO:0007669"/>
    <property type="project" value="UniProtKB-KW"/>
</dbReference>
<evidence type="ECO:0000256" key="1">
    <source>
        <dbReference type="ARBA" id="ARBA00004202"/>
    </source>
</evidence>
<dbReference type="RefSeq" id="XP_030636920.1">
    <property type="nucleotide sequence ID" value="XM_030781060.1"/>
</dbReference>
<evidence type="ECO:0000256" key="3">
    <source>
        <dbReference type="ARBA" id="ARBA00022443"/>
    </source>
</evidence>
<dbReference type="SUPFAM" id="SSF101288">
    <property type="entry name" value="L27 domain"/>
    <property type="match status" value="2"/>
</dbReference>
<dbReference type="CTD" id="100148073"/>
<proteinExistence type="inferred from homology"/>
<keyword evidence="7" id="KW-0808">Transferase</keyword>